<organism evidence="3 4">
    <name type="scientific">Varroa destructor</name>
    <name type="common">Honeybee mite</name>
    <dbReference type="NCBI Taxonomy" id="109461"/>
    <lineage>
        <taxon>Eukaryota</taxon>
        <taxon>Metazoa</taxon>
        <taxon>Ecdysozoa</taxon>
        <taxon>Arthropoda</taxon>
        <taxon>Chelicerata</taxon>
        <taxon>Arachnida</taxon>
        <taxon>Acari</taxon>
        <taxon>Parasitiformes</taxon>
        <taxon>Mesostigmata</taxon>
        <taxon>Gamasina</taxon>
        <taxon>Dermanyssoidea</taxon>
        <taxon>Varroidae</taxon>
        <taxon>Varroa</taxon>
    </lineage>
</organism>
<proteinExistence type="predicted"/>
<evidence type="ECO:0000313" key="4">
    <source>
        <dbReference type="Proteomes" id="UP000594260"/>
    </source>
</evidence>
<dbReference type="EnsemblMetazoa" id="XM_022793778">
    <property type="protein sequence ID" value="XP_022649513"/>
    <property type="gene ID" value="LOC111245423"/>
</dbReference>
<name>A0A7M7JFT4_VARDE</name>
<evidence type="ECO:0000256" key="2">
    <source>
        <dbReference type="SAM" id="MobiDB-lite"/>
    </source>
</evidence>
<evidence type="ECO:0000313" key="3">
    <source>
        <dbReference type="EnsemblMetazoa" id="XP_022649513"/>
    </source>
</evidence>
<dbReference type="Proteomes" id="UP000594260">
    <property type="component" value="Unplaced"/>
</dbReference>
<dbReference type="OrthoDB" id="6515421at2759"/>
<keyword evidence="4" id="KW-1185">Reference proteome</keyword>
<sequence length="646" mass="72586">MDKLDSALRQDLLKHGYEVRSSSCASVIKTLLQDLNNFKEQAVDRDHLLRQNVEYSQNAMHYKLQLAEKEVELTSIKRAAAEEKQVYDERIEFFEKQIQGLPRSSVLQRVWDTDISKEHLNLLHYADRQLHELQETNRKLIGDLDRQFLQTGVFLTKIKTRDIEIQRLTELIKSGKVRYAAGGSDDVNNAPSSGLQLRLLEEKNTELQRTIEQLRAIQKSAGVKSSTASIVPELDLRKQLELAEAARKELAVNVDRLNSKCTSLQGVIAQYKHEINMIRMERNDYLHQLQELQKESVAASSLIGNPQQPHYHSHDTSTRPFTLGQKRNGFLDENGNDENCRTKEMPHDKAGHQKDTAGHRREGHGSRGVLCDDNGEELSNEMLLEKVSQYETKFSRLSENLRMFRDAITKKDVEIINLRGQVALISRAQEDNVKLRKELAHLDGKSRELKAEIYKLRQQIRSYTTQAAKAAELAASGEQHKGATDATAASTVARGSGRTEEIPSVQAPPLVSVVNKATTTTASTGKLIADTHVPFSTGSSGYTPAIGQREHAVGFQDATASGSGSENASMKDQIALLTHIAEESKARANLEALKRKQAESKLQLFERMQQQQQEQQHQEEQAPKRFKGTIRIGQINGEIELSPNGL</sequence>
<dbReference type="GeneID" id="111245423"/>
<feature type="region of interest" description="Disordered" evidence="2">
    <location>
        <begin position="608"/>
        <end position="627"/>
    </location>
</feature>
<protein>
    <submittedName>
        <fullName evidence="3">Uncharacterized protein</fullName>
    </submittedName>
</protein>
<evidence type="ECO:0000256" key="1">
    <source>
        <dbReference type="SAM" id="Coils"/>
    </source>
</evidence>
<feature type="region of interest" description="Disordered" evidence="2">
    <location>
        <begin position="331"/>
        <end position="369"/>
    </location>
</feature>
<feature type="coiled-coil region" evidence="1">
    <location>
        <begin position="425"/>
        <end position="466"/>
    </location>
</feature>
<feature type="compositionally biased region" description="Basic and acidic residues" evidence="2">
    <location>
        <begin position="338"/>
        <end position="365"/>
    </location>
</feature>
<accession>A0A7M7JFT4</accession>
<dbReference type="InParanoid" id="A0A7M7JFT4"/>
<dbReference type="KEGG" id="vde:111245423"/>
<feature type="region of interest" description="Disordered" evidence="2">
    <location>
        <begin position="475"/>
        <end position="506"/>
    </location>
</feature>
<feature type="coiled-coil region" evidence="1">
    <location>
        <begin position="197"/>
        <end position="295"/>
    </location>
</feature>
<dbReference type="RefSeq" id="XP_022649513.1">
    <property type="nucleotide sequence ID" value="XM_022793778.1"/>
</dbReference>
<feature type="coiled-coil region" evidence="1">
    <location>
        <begin position="64"/>
        <end position="97"/>
    </location>
</feature>
<reference evidence="3" key="1">
    <citation type="submission" date="2021-01" db="UniProtKB">
        <authorList>
            <consortium name="EnsemblMetazoa"/>
        </authorList>
    </citation>
    <scope>IDENTIFICATION</scope>
</reference>
<dbReference type="AlphaFoldDB" id="A0A7M7JFT4"/>
<keyword evidence="1" id="KW-0175">Coiled coil</keyword>